<name>A0ABW2D8R2_9ACTN</name>
<keyword evidence="1" id="KW-0472">Membrane</keyword>
<feature type="transmembrane region" description="Helical" evidence="1">
    <location>
        <begin position="56"/>
        <end position="77"/>
    </location>
</feature>
<dbReference type="Pfam" id="PF19953">
    <property type="entry name" value="EACC1"/>
    <property type="match status" value="1"/>
</dbReference>
<organism evidence="2 3">
    <name type="scientific">Glycomyces mayteni</name>
    <dbReference type="NCBI Taxonomy" id="543887"/>
    <lineage>
        <taxon>Bacteria</taxon>
        <taxon>Bacillati</taxon>
        <taxon>Actinomycetota</taxon>
        <taxon>Actinomycetes</taxon>
        <taxon>Glycomycetales</taxon>
        <taxon>Glycomycetaceae</taxon>
        <taxon>Glycomyces</taxon>
    </lineage>
</organism>
<accession>A0ABW2D8R2</accession>
<keyword evidence="1" id="KW-0812">Transmembrane</keyword>
<dbReference type="Proteomes" id="UP001596470">
    <property type="component" value="Unassembled WGS sequence"/>
</dbReference>
<protein>
    <submittedName>
        <fullName evidence="2">Uncharacterized protein</fullName>
    </submittedName>
</protein>
<gene>
    <name evidence="2" type="ORF">ACFQS3_09930</name>
</gene>
<evidence type="ECO:0000256" key="1">
    <source>
        <dbReference type="SAM" id="Phobius"/>
    </source>
</evidence>
<dbReference type="EMBL" id="JBHSYS010000002">
    <property type="protein sequence ID" value="MFC6957512.1"/>
    <property type="molecule type" value="Genomic_DNA"/>
</dbReference>
<proteinExistence type="predicted"/>
<dbReference type="RefSeq" id="WP_382349220.1">
    <property type="nucleotide sequence ID" value="NZ_JBHMBP010000002.1"/>
</dbReference>
<evidence type="ECO:0000313" key="2">
    <source>
        <dbReference type="EMBL" id="MFC6957512.1"/>
    </source>
</evidence>
<reference evidence="3" key="1">
    <citation type="journal article" date="2019" name="Int. J. Syst. Evol. Microbiol.">
        <title>The Global Catalogue of Microorganisms (GCM) 10K type strain sequencing project: providing services to taxonomists for standard genome sequencing and annotation.</title>
        <authorList>
            <consortium name="The Broad Institute Genomics Platform"/>
            <consortium name="The Broad Institute Genome Sequencing Center for Infectious Disease"/>
            <person name="Wu L."/>
            <person name="Ma J."/>
        </authorList>
    </citation>
    <scope>NUCLEOTIDE SEQUENCE [LARGE SCALE GENOMIC DNA]</scope>
    <source>
        <strain evidence="3">KACC 12634</strain>
    </source>
</reference>
<keyword evidence="1" id="KW-1133">Transmembrane helix</keyword>
<evidence type="ECO:0000313" key="3">
    <source>
        <dbReference type="Proteomes" id="UP001596470"/>
    </source>
</evidence>
<keyword evidence="3" id="KW-1185">Reference proteome</keyword>
<dbReference type="InterPro" id="IPR045428">
    <property type="entry name" value="EACC1"/>
</dbReference>
<comment type="caution">
    <text evidence="2">The sequence shown here is derived from an EMBL/GenBank/DDBJ whole genome shotgun (WGS) entry which is preliminary data.</text>
</comment>
<sequence>MSVQLMIDLGSTKFDPNEATWLDQVAALRESMLEAVGGPTLLGSAATGQRGTLETVAIALGSSGALTAAVACFRAWLSRDKTRSLTVSWTDVTGEIRQITVAGENLDEGSFKTLMESVPQLFGER</sequence>